<dbReference type="AlphaFoldDB" id="U6MA31"/>
<reference evidence="4" key="2">
    <citation type="submission" date="2013-10" db="EMBL/GenBank/DDBJ databases">
        <authorList>
            <person name="Aslett M."/>
        </authorList>
    </citation>
    <scope>NUCLEOTIDE SEQUENCE [LARGE SCALE GENOMIC DNA]</scope>
    <source>
        <strain evidence="4">Weybridge</strain>
    </source>
</reference>
<feature type="transmembrane region" description="Helical" evidence="2">
    <location>
        <begin position="934"/>
        <end position="955"/>
    </location>
</feature>
<feature type="transmembrane region" description="Helical" evidence="2">
    <location>
        <begin position="901"/>
        <end position="922"/>
    </location>
</feature>
<feature type="compositionally biased region" description="Polar residues" evidence="1">
    <location>
        <begin position="224"/>
        <end position="234"/>
    </location>
</feature>
<keyword evidence="5" id="KW-1185">Reference proteome</keyword>
<dbReference type="OrthoDB" id="347074at2759"/>
<accession>U6MA31</accession>
<organism evidence="4 5">
    <name type="scientific">Eimeria maxima</name>
    <name type="common">Coccidian parasite</name>
    <dbReference type="NCBI Taxonomy" id="5804"/>
    <lineage>
        <taxon>Eukaryota</taxon>
        <taxon>Sar</taxon>
        <taxon>Alveolata</taxon>
        <taxon>Apicomplexa</taxon>
        <taxon>Conoidasida</taxon>
        <taxon>Coccidia</taxon>
        <taxon>Eucoccidiorida</taxon>
        <taxon>Eimeriorina</taxon>
        <taxon>Eimeriidae</taxon>
        <taxon>Eimeria</taxon>
    </lineage>
</organism>
<protein>
    <submittedName>
        <fullName evidence="4">Chromosome III, complete sequence, related</fullName>
    </submittedName>
</protein>
<keyword evidence="3" id="KW-0732">Signal</keyword>
<keyword evidence="2" id="KW-0472">Membrane</keyword>
<keyword evidence="2" id="KW-1133">Transmembrane helix</keyword>
<reference evidence="4" key="1">
    <citation type="submission" date="2013-10" db="EMBL/GenBank/DDBJ databases">
        <title>Genomic analysis of the causative agents of coccidiosis in chickens.</title>
        <authorList>
            <person name="Reid A.J."/>
            <person name="Blake D."/>
            <person name="Billington K."/>
            <person name="Browne H."/>
            <person name="Dunn M."/>
            <person name="Hung S."/>
            <person name="Kawahara F."/>
            <person name="Miranda-Saavedra D."/>
            <person name="Mourier T."/>
            <person name="Nagra H."/>
            <person name="Otto T.D."/>
            <person name="Rawlings N."/>
            <person name="Sanchez A."/>
            <person name="Sanders M."/>
            <person name="Subramaniam C."/>
            <person name="Tay Y."/>
            <person name="Dear P."/>
            <person name="Doerig C."/>
            <person name="Gruber A."/>
            <person name="Parkinson J."/>
            <person name="Shirley M."/>
            <person name="Wan K.L."/>
            <person name="Berriman M."/>
            <person name="Tomley F."/>
            <person name="Pain A."/>
        </authorList>
    </citation>
    <scope>NUCLEOTIDE SEQUENCE [LARGE SCALE GENOMIC DNA]</scope>
    <source>
        <strain evidence="4">Weybridge</strain>
    </source>
</reference>
<proteinExistence type="predicted"/>
<feature type="chain" id="PRO_5004675324" evidence="3">
    <location>
        <begin position="22"/>
        <end position="1200"/>
    </location>
</feature>
<feature type="compositionally biased region" description="Polar residues" evidence="1">
    <location>
        <begin position="202"/>
        <end position="213"/>
    </location>
</feature>
<dbReference type="RefSeq" id="XP_013337687.1">
    <property type="nucleotide sequence ID" value="XM_013482233.1"/>
</dbReference>
<gene>
    <name evidence="4" type="ORF">EMWEY_00037320</name>
</gene>
<feature type="signal peptide" evidence="3">
    <location>
        <begin position="1"/>
        <end position="21"/>
    </location>
</feature>
<keyword evidence="2" id="KW-0812">Transmembrane</keyword>
<dbReference type="Proteomes" id="UP000030763">
    <property type="component" value="Unassembled WGS sequence"/>
</dbReference>
<dbReference type="GeneID" id="25337718"/>
<feature type="transmembrane region" description="Helical" evidence="2">
    <location>
        <begin position="1029"/>
        <end position="1059"/>
    </location>
</feature>
<feature type="region of interest" description="Disordered" evidence="1">
    <location>
        <begin position="1111"/>
        <end position="1140"/>
    </location>
</feature>
<feature type="region of interest" description="Disordered" evidence="1">
    <location>
        <begin position="162"/>
        <end position="234"/>
    </location>
</feature>
<name>U6MA31_EIMMA</name>
<feature type="compositionally biased region" description="Low complexity" evidence="1">
    <location>
        <begin position="183"/>
        <end position="201"/>
    </location>
</feature>
<dbReference type="OMA" id="ATMFAYQ"/>
<feature type="compositionally biased region" description="Basic residues" evidence="1">
    <location>
        <begin position="1120"/>
        <end position="1133"/>
    </location>
</feature>
<sequence>MHDVRAVKIGLLLLFLAHIRFDELFVGGGQSPMVRPYPQMFLFLSSAVTERRRLLDNVCQIKLQKLRESPRLPKSLLVVPRVFFERQQFNTGYSRLACDLLEDAIQIAQQSYERGLSFFNEIINHRPPEEGKRLSIPLQLNASPDVNLRRLCFSLQRHPSASVLDDANPCSPQDLVLPHQEEQQQQQEQQQPQELQQEQQQAGQASAYTTQPQHADGEEVQHEVPSTSEDTSQAQLKNGNEVLEETSFIEGAQEPIARPGPAETNRLVVDYEKLEFYFGVIAVTAEIQTALPPLMTQLSVDWLDTRLREDPRTYDAIVQATEKNREFCERLKTNDFQKELKKQKAKSAMDYAVKCTASSTEKGWKKMNCAKYTSLFQCNFFENTAKILDNRIDIPHALGWLARQEPCVGQHCKDWRKQHPFAVLASNHQMYEHFGLYSPWLRALLVLNEWFGLLDMQTKGGAVKDSIFGLNGFRANYLLQGRHQKKSILKKILSVFKKKEQLTAAHVRFLKSQLSADAWEALQSSFRPVVHPSVFHHLNQYASFYSEASGAVRDPGGLAGELDKLIEKWTYNGMPKKAQDKLKRGLQAQTRDMLGFDLTAAPPEMNSLNSSLKETLFRSMNKLLEQQDIREQQWLACQRPSHTWPFLQLLQDSWHLLKQAGDNLLLVGIVTTPQETSLKTKKSFLNRVKDKISRAIDKLFRMSPYQAQHATYAAVVPDYAKVALLLKELSNIYHNNPAVFPSADVFLRAAESLFDTLQTQFYSPQAVPPAVPVTALVSQVDPLYATLESGERAQEFRRSTFSIFFAHLWRLALNVAAEGWARPDAAAAKEKEYSKTSWQRSLYDPLQVNSFRMVLAGGDLGRALLENLLPPKQKKMLKSLRYGTGVMFTYHSHYAGQLYRYLGYPAFGNFLSAQAPFFGQMINQWRRKRQSDRAAEIMGWLGLALFFAGSVVAVANQLNALAEVRLDGVSGGAAGSGGGGVAGVGNQSGLAGSTGCGPLGICLDAPVQEGSGISAQDPLNPPPFSASPVLTAVAIVSKAVIMASFASLLGPALSLYVIVRSHFKFLERLEMAVSNLWKWMIYKIRHSSFGRWYKKIKEGRKNEREAKRLEKLMKGEQKGSRRSKKRGKGSSRRSIRDDADQCELETDSAFDLQSLRNKKNSDISAAALSAAVASRMHATHKFGAFSSGWKYASATYAQNM</sequence>
<dbReference type="EMBL" id="HG721988">
    <property type="protein sequence ID" value="CDJ61037.1"/>
    <property type="molecule type" value="Genomic_DNA"/>
</dbReference>
<evidence type="ECO:0000313" key="4">
    <source>
        <dbReference type="EMBL" id="CDJ61037.1"/>
    </source>
</evidence>
<evidence type="ECO:0000256" key="1">
    <source>
        <dbReference type="SAM" id="MobiDB-lite"/>
    </source>
</evidence>
<dbReference type="VEuPathDB" id="ToxoDB:EMWEY_00037320"/>
<evidence type="ECO:0000313" key="5">
    <source>
        <dbReference type="Proteomes" id="UP000030763"/>
    </source>
</evidence>
<evidence type="ECO:0000256" key="2">
    <source>
        <dbReference type="SAM" id="Phobius"/>
    </source>
</evidence>
<evidence type="ECO:0000256" key="3">
    <source>
        <dbReference type="SAM" id="SignalP"/>
    </source>
</evidence>